<dbReference type="Gene3D" id="1.10.10.10">
    <property type="entry name" value="Winged helix-like DNA-binding domain superfamily/Winged helix DNA-binding domain"/>
    <property type="match status" value="1"/>
</dbReference>
<dbReference type="EMBL" id="BSDY01000002">
    <property type="protein sequence ID" value="GLI55121.1"/>
    <property type="molecule type" value="Genomic_DNA"/>
</dbReference>
<dbReference type="Pfam" id="PF14947">
    <property type="entry name" value="HTH_45"/>
    <property type="match status" value="1"/>
</dbReference>
<dbReference type="AlphaFoldDB" id="A0A9W6GJS0"/>
<keyword evidence="3" id="KW-1185">Reference proteome</keyword>
<comment type="caution">
    <text evidence="2">The sequence shown here is derived from an EMBL/GenBank/DDBJ whole genome shotgun (WGS) entry which is preliminary data.</text>
</comment>
<feature type="domain" description="ArnR1-like winged helix-turn-helix" evidence="1">
    <location>
        <begin position="32"/>
        <end position="96"/>
    </location>
</feature>
<evidence type="ECO:0000313" key="2">
    <source>
        <dbReference type="EMBL" id="GLI55121.1"/>
    </source>
</evidence>
<dbReference type="Proteomes" id="UP001144471">
    <property type="component" value="Unassembled WGS sequence"/>
</dbReference>
<organism evidence="2 3">
    <name type="scientific">Propionigenium maris DSM 9537</name>
    <dbReference type="NCBI Taxonomy" id="1123000"/>
    <lineage>
        <taxon>Bacteria</taxon>
        <taxon>Fusobacteriati</taxon>
        <taxon>Fusobacteriota</taxon>
        <taxon>Fusobacteriia</taxon>
        <taxon>Fusobacteriales</taxon>
        <taxon>Fusobacteriaceae</taxon>
        <taxon>Propionigenium</taxon>
    </lineage>
</organism>
<name>A0A9W6GJS0_9FUSO</name>
<dbReference type="InterPro" id="IPR036388">
    <property type="entry name" value="WH-like_DNA-bd_sf"/>
</dbReference>
<evidence type="ECO:0000259" key="1">
    <source>
        <dbReference type="Pfam" id="PF14947"/>
    </source>
</evidence>
<evidence type="ECO:0000313" key="3">
    <source>
        <dbReference type="Proteomes" id="UP001144471"/>
    </source>
</evidence>
<dbReference type="RefSeq" id="WP_281833382.1">
    <property type="nucleotide sequence ID" value="NZ_BSDY01000002.1"/>
</dbReference>
<sequence>MERILVISRILSEYRSIFKEEDIDVTLNEALVLEAVKNTQGTKASISRALLKDKAYVYRLINVLMEKGLIEREDKVYRLTEGGRRVYEESSEICEVIGRGFDGEQDNYSKCLVKKAKATMTSMAV</sequence>
<dbReference type="InterPro" id="IPR038723">
    <property type="entry name" value="ArnR1-like_HTH"/>
</dbReference>
<gene>
    <name evidence="2" type="ORF">PM10SUCC1_06360</name>
</gene>
<proteinExistence type="predicted"/>
<accession>A0A9W6GJS0</accession>
<protein>
    <recommendedName>
        <fullName evidence="1">ArnR1-like winged helix-turn-helix domain-containing protein</fullName>
    </recommendedName>
</protein>
<dbReference type="SUPFAM" id="SSF46785">
    <property type="entry name" value="Winged helix' DNA-binding domain"/>
    <property type="match status" value="1"/>
</dbReference>
<reference evidence="2" key="1">
    <citation type="submission" date="2022-12" db="EMBL/GenBank/DDBJ databases">
        <title>Reference genome sequencing for broad-spectrum identification of bacterial and archaeal isolates by mass spectrometry.</title>
        <authorList>
            <person name="Sekiguchi Y."/>
            <person name="Tourlousse D.M."/>
        </authorList>
    </citation>
    <scope>NUCLEOTIDE SEQUENCE</scope>
    <source>
        <strain evidence="2">10succ1</strain>
    </source>
</reference>
<dbReference type="InterPro" id="IPR036390">
    <property type="entry name" value="WH_DNA-bd_sf"/>
</dbReference>